<evidence type="ECO:0000256" key="1">
    <source>
        <dbReference type="ARBA" id="ARBA00022450"/>
    </source>
</evidence>
<protein>
    <submittedName>
        <fullName evidence="8">SDR family NAD(P)-dependent oxidoreductase</fullName>
    </submittedName>
</protein>
<dbReference type="Gene3D" id="1.10.1240.100">
    <property type="match status" value="1"/>
</dbReference>
<dbReference type="InterPro" id="IPR029058">
    <property type="entry name" value="AB_hydrolase_fold"/>
</dbReference>
<organism evidence="8 9">
    <name type="scientific">Saccharothrix xinjiangensis</name>
    <dbReference type="NCBI Taxonomy" id="204798"/>
    <lineage>
        <taxon>Bacteria</taxon>
        <taxon>Bacillati</taxon>
        <taxon>Actinomycetota</taxon>
        <taxon>Actinomycetes</taxon>
        <taxon>Pseudonocardiales</taxon>
        <taxon>Pseudonocardiaceae</taxon>
        <taxon>Saccharothrix</taxon>
    </lineage>
</organism>
<dbReference type="SMART" id="SM00825">
    <property type="entry name" value="PKS_KS"/>
    <property type="match status" value="2"/>
</dbReference>
<evidence type="ECO:0000313" key="9">
    <source>
        <dbReference type="Proteomes" id="UP001595833"/>
    </source>
</evidence>
<dbReference type="InterPro" id="IPR016039">
    <property type="entry name" value="Thiolase-like"/>
</dbReference>
<dbReference type="InterPro" id="IPR020841">
    <property type="entry name" value="PKS_Beta-ketoAc_synthase_dom"/>
</dbReference>
<dbReference type="InterPro" id="IPR009081">
    <property type="entry name" value="PP-bd_ACP"/>
</dbReference>
<dbReference type="Gene3D" id="3.40.47.10">
    <property type="match status" value="2"/>
</dbReference>
<dbReference type="Pfam" id="PF22621">
    <property type="entry name" value="CurL-like_PKS_C"/>
    <property type="match status" value="1"/>
</dbReference>
<dbReference type="SMART" id="SM00823">
    <property type="entry name" value="PKS_PP"/>
    <property type="match status" value="2"/>
</dbReference>
<keyword evidence="9" id="KW-1185">Reference proteome</keyword>
<evidence type="ECO:0000256" key="4">
    <source>
        <dbReference type="ARBA" id="ARBA00023315"/>
    </source>
</evidence>
<dbReference type="Gene3D" id="3.30.70.3290">
    <property type="match status" value="2"/>
</dbReference>
<dbReference type="CDD" id="cd08953">
    <property type="entry name" value="KR_2_SDR_x"/>
    <property type="match status" value="2"/>
</dbReference>
<evidence type="ECO:0000256" key="2">
    <source>
        <dbReference type="ARBA" id="ARBA00022553"/>
    </source>
</evidence>
<keyword evidence="4" id="KW-0012">Acyltransferase</keyword>
<dbReference type="InterPro" id="IPR050091">
    <property type="entry name" value="PKS_NRPS_Biosynth_Enz"/>
</dbReference>
<reference evidence="9" key="1">
    <citation type="journal article" date="2019" name="Int. J. Syst. Evol. Microbiol.">
        <title>The Global Catalogue of Microorganisms (GCM) 10K type strain sequencing project: providing services to taxonomists for standard genome sequencing and annotation.</title>
        <authorList>
            <consortium name="The Broad Institute Genomics Platform"/>
            <consortium name="The Broad Institute Genome Sequencing Center for Infectious Disease"/>
            <person name="Wu L."/>
            <person name="Ma J."/>
        </authorList>
    </citation>
    <scope>NUCLEOTIDE SEQUENCE [LARGE SCALE GENOMIC DNA]</scope>
    <source>
        <strain evidence="9">KCTC 12848</strain>
    </source>
</reference>
<dbReference type="SMART" id="SM00827">
    <property type="entry name" value="PKS_AT"/>
    <property type="match status" value="1"/>
</dbReference>
<dbReference type="InterPro" id="IPR036736">
    <property type="entry name" value="ACP-like_sf"/>
</dbReference>
<dbReference type="SUPFAM" id="SSF47336">
    <property type="entry name" value="ACP-like"/>
    <property type="match status" value="2"/>
</dbReference>
<evidence type="ECO:0000259" key="7">
    <source>
        <dbReference type="PROSITE" id="PS52004"/>
    </source>
</evidence>
<keyword evidence="3" id="KW-0808">Transferase</keyword>
<dbReference type="PANTHER" id="PTHR43775">
    <property type="entry name" value="FATTY ACID SYNTHASE"/>
    <property type="match status" value="1"/>
</dbReference>
<dbReference type="InterPro" id="IPR036291">
    <property type="entry name" value="NAD(P)-bd_dom_sf"/>
</dbReference>
<feature type="compositionally biased region" description="Basic and acidic residues" evidence="5">
    <location>
        <begin position="928"/>
        <end position="955"/>
    </location>
</feature>
<evidence type="ECO:0000256" key="3">
    <source>
        <dbReference type="ARBA" id="ARBA00022679"/>
    </source>
</evidence>
<dbReference type="PROSITE" id="PS52004">
    <property type="entry name" value="KS3_2"/>
    <property type="match status" value="2"/>
</dbReference>
<dbReference type="Proteomes" id="UP001595833">
    <property type="component" value="Unassembled WGS sequence"/>
</dbReference>
<accession>A0ABV9Y3B9</accession>
<comment type="caution">
    <text evidence="8">The sequence shown here is derived from an EMBL/GenBank/DDBJ whole genome shotgun (WGS) entry which is preliminary data.</text>
</comment>
<feature type="domain" description="Carrier" evidence="6">
    <location>
        <begin position="2866"/>
        <end position="2942"/>
    </location>
</feature>
<feature type="compositionally biased region" description="Basic and acidic residues" evidence="5">
    <location>
        <begin position="2942"/>
        <end position="2955"/>
    </location>
</feature>
<keyword evidence="1" id="KW-0596">Phosphopantetheine</keyword>
<feature type="region of interest" description="Disordered" evidence="5">
    <location>
        <begin position="927"/>
        <end position="970"/>
    </location>
</feature>
<dbReference type="Pfam" id="PF00550">
    <property type="entry name" value="PP-binding"/>
    <property type="match status" value="2"/>
</dbReference>
<evidence type="ECO:0000313" key="8">
    <source>
        <dbReference type="EMBL" id="MFC5056012.1"/>
    </source>
</evidence>
<dbReference type="EMBL" id="JBHSJB010000017">
    <property type="protein sequence ID" value="MFC5056012.1"/>
    <property type="molecule type" value="Genomic_DNA"/>
</dbReference>
<dbReference type="Pfam" id="PF02801">
    <property type="entry name" value="Ketoacyl-synt_C"/>
    <property type="match status" value="2"/>
</dbReference>
<dbReference type="SUPFAM" id="SSF51735">
    <property type="entry name" value="NAD(P)-binding Rossmann-fold domains"/>
    <property type="match status" value="4"/>
</dbReference>
<dbReference type="RefSeq" id="WP_344039705.1">
    <property type="nucleotide sequence ID" value="NZ_BAAAKE010000018.1"/>
</dbReference>
<gene>
    <name evidence="8" type="ORF">ACFPFM_19925</name>
</gene>
<dbReference type="SUPFAM" id="SSF52151">
    <property type="entry name" value="FabD/lysophospholipase-like"/>
    <property type="match status" value="2"/>
</dbReference>
<dbReference type="Gene3D" id="3.40.366.10">
    <property type="entry name" value="Malonyl-Coenzyme A Acyl Carrier Protein, domain 2"/>
    <property type="match status" value="2"/>
</dbReference>
<dbReference type="Gene3D" id="3.40.50.1820">
    <property type="entry name" value="alpha/beta hydrolase"/>
    <property type="match status" value="1"/>
</dbReference>
<dbReference type="SMART" id="SM00822">
    <property type="entry name" value="PKS_KR"/>
    <property type="match status" value="2"/>
</dbReference>
<dbReference type="InterPro" id="IPR014031">
    <property type="entry name" value="Ketoacyl_synth_C"/>
</dbReference>
<dbReference type="Pfam" id="PF08659">
    <property type="entry name" value="KR"/>
    <property type="match status" value="2"/>
</dbReference>
<proteinExistence type="predicted"/>
<dbReference type="PROSITE" id="PS50075">
    <property type="entry name" value="CARRIER"/>
    <property type="match status" value="2"/>
</dbReference>
<dbReference type="SUPFAM" id="SSF53901">
    <property type="entry name" value="Thiolase-like"/>
    <property type="match status" value="2"/>
</dbReference>
<feature type="domain" description="Ketosynthase family 3 (KS3)" evidence="7">
    <location>
        <begin position="13"/>
        <end position="436"/>
    </location>
</feature>
<feature type="region of interest" description="Disordered" evidence="5">
    <location>
        <begin position="2939"/>
        <end position="2971"/>
    </location>
</feature>
<dbReference type="Pfam" id="PF00698">
    <property type="entry name" value="Acyl_transf_1"/>
    <property type="match status" value="1"/>
</dbReference>
<dbReference type="InterPro" id="IPR016035">
    <property type="entry name" value="Acyl_Trfase/lysoPLipase"/>
</dbReference>
<keyword evidence="2" id="KW-0597">Phosphoprotein</keyword>
<evidence type="ECO:0000259" key="6">
    <source>
        <dbReference type="PROSITE" id="PS50075"/>
    </source>
</evidence>
<dbReference type="InterPro" id="IPR016036">
    <property type="entry name" value="Malonyl_transacylase_ACP-bd"/>
</dbReference>
<feature type="region of interest" description="Disordered" evidence="5">
    <location>
        <begin position="479"/>
        <end position="505"/>
    </location>
</feature>
<dbReference type="Gene3D" id="1.10.1200.10">
    <property type="entry name" value="ACP-like"/>
    <property type="match status" value="1"/>
</dbReference>
<dbReference type="CDD" id="cd00833">
    <property type="entry name" value="PKS"/>
    <property type="match status" value="2"/>
</dbReference>
<dbReference type="PROSITE" id="PS00012">
    <property type="entry name" value="PHOSPHOPANTETHEINE"/>
    <property type="match status" value="2"/>
</dbReference>
<dbReference type="InterPro" id="IPR032821">
    <property type="entry name" value="PKS_assoc"/>
</dbReference>
<dbReference type="InterPro" id="IPR014043">
    <property type="entry name" value="Acyl_transferase_dom"/>
</dbReference>
<dbReference type="InterPro" id="IPR014030">
    <property type="entry name" value="Ketoacyl_synth_N"/>
</dbReference>
<feature type="domain" description="Carrier" evidence="6">
    <location>
        <begin position="1479"/>
        <end position="1554"/>
    </location>
</feature>
<dbReference type="InterPro" id="IPR057326">
    <property type="entry name" value="KR_dom"/>
</dbReference>
<dbReference type="InterPro" id="IPR001227">
    <property type="entry name" value="Ac_transferase_dom_sf"/>
</dbReference>
<feature type="domain" description="Ketosynthase family 3 (KS3)" evidence="7">
    <location>
        <begin position="1578"/>
        <end position="2002"/>
    </location>
</feature>
<name>A0ABV9Y3B9_9PSEU</name>
<evidence type="ECO:0000256" key="5">
    <source>
        <dbReference type="SAM" id="MobiDB-lite"/>
    </source>
</evidence>
<dbReference type="Gene3D" id="3.40.50.720">
    <property type="entry name" value="NAD(P)-binding Rossmann-like Domain"/>
    <property type="match status" value="2"/>
</dbReference>
<dbReference type="InterPro" id="IPR020806">
    <property type="entry name" value="PKS_PP-bd"/>
</dbReference>
<dbReference type="InterPro" id="IPR013968">
    <property type="entry name" value="PKS_KR"/>
</dbReference>
<dbReference type="PANTHER" id="PTHR43775:SF51">
    <property type="entry name" value="INACTIVE PHENOLPHTHIOCEROL SYNTHESIS POLYKETIDE SYNTHASE TYPE I PKS1-RELATED"/>
    <property type="match status" value="1"/>
</dbReference>
<dbReference type="SUPFAM" id="SSF55048">
    <property type="entry name" value="Probable ACP-binding domain of malonyl-CoA ACP transacylase"/>
    <property type="match status" value="1"/>
</dbReference>
<dbReference type="InterPro" id="IPR006162">
    <property type="entry name" value="Ppantetheine_attach_site"/>
</dbReference>
<dbReference type="Pfam" id="PF16197">
    <property type="entry name" value="KAsynt_C_assoc"/>
    <property type="match status" value="2"/>
</dbReference>
<dbReference type="Pfam" id="PF00109">
    <property type="entry name" value="ketoacyl-synt"/>
    <property type="match status" value="2"/>
</dbReference>
<sequence>MSGNDGVGVAGPDEGIAVVGMAGRFPGAADVAEFWRNLCRGRDCVTDFSEEELAGAVPPDLLRHPDYVRSGAVLDGVDLFDAGFFGCTPREAQVMDPQQRLFLEQAWHALEDAGWDTARLGGQVGVFAGAALSTYLLNNLLPDRSLTASVGAVQLALANDKDSLSTRTSYLLGLTGPAYSVQSYCSTSLVAVCAACTSLAAGECDAALAGGVAVSVPQRVGYLYQEGGMASPDGRCRAFDAAALGTPTGSGVGVVVLKRLDDALRDGDHVHAVIRGWAVNNDGSVKAGFTAPAVRGQAAVIAEAIAGAGLSPDDIDYVEAHGTGTALGDAAELAALRQAFGPGPAGSCALGSVKTNVGHLDRAAGVAGLIKAVLSVRHGVIPPSLGFERPNPELDREGRFFVNTALRGWPETGRPRRAGVSAFGIGGTNAHVVLEEPPRAPTGRVARGHQVLVLSARTPVAADEGVEALADALAGAEAAPAPASAGPGAASPGAPASAGVGPAGVDQAGANPAGVDLADVAFTLQVGRREFEHRRAVVVPDVGEAVTALREGRVLVGADVAGDRPVAFVFAGVGEHYRGMAAGLHEREPAFRRAFDECRAVLDPALGVDLADVVFGDGRVEGGDAFQALLGRTGSDEGELARTALAQPAVFAVEYAVARLLMSWGVRPAAFLGYSVGEYVAACLSGVLALPDAARLVAERARLIEGVAPGGMLAVSLPADEAAALVGHGLDVAAVNGPGMSVLAGSVEAVGRAAALFEARGVACRRLTTSHAFHSRALAEVAEPLTRWVAANVEPGEPRIPYLSNVTGTWITAEDVADPGYWARHMCRPVRFGDGAAALLAEPDRVLVEVGVGQSLAALLRGHPDCPAERFGSVVSTLPGRWDRTDDRAAVLTALARLWLAGAPVDWAALHAGEDRRRVPLPGYPFQRESHWVDPPRHDEPPTDEPRTHEPRTDRPTTPGVLADQEETPARRPVREWLHVPVWRARELPPGGTIAGPCLVLADDGGVADALAARLAADGVGVTLVRRGSGFEAGAGGEYRVRAGEAEDYRRLLAAQDTPPATVVHLWGVGDPGSEEELRAGREPGFRSLCLLARALAEAPAGQVRIAVVTDRVQGVVDDDRPLAGKAAVLGACLVLPQEYPALRCRAVDVVPGDAGVADLLAEELRWTGNDTQVAYRAGERLVWEAAPLGGAGDGAADGLLRRGGAYLITGGLGGVGLELAGHLAAEHAARLVLTGRTGLPPRDTWDRHLADQPGSATSERIARVREVERRGGEVLVLAADVTDEARMREVVAAARDRFGGLDGVVHAAGVTDVAGFRPVSDLTDEQCAAHFAAKAGGALVLERVLRDEPIGFCVLMSSMSAVLGGLGFASYAAANLVLDALAVAHRGPGRWLAVDWDTWESAAAKVRGGRLGAAMTENSLSAAEGVEAFRLALAAPGGRVVVSTGDLARRVERWVGLVSATARPTRTARPALARAFAPADGDHERRMAGLWRDLLGIDRIGADDNFFDLGGHSLMGLQLINLVNAEFGTALTAVALFESPTVRALTARVAPATPRAESGEPEVLAERRHRVRASAESEPVAIIGMSGRFPGAPTVDAFWRNLLSGTESITRFTPDELLAAGVPADLVGDPAYVPARPVLDDVRSFDARFFGYSPREAELTDPQHRLFLECCWEALEGAGYASTRYAGLVGVFGGANISTYWHRIGSDPDLFGSVNEYQAIIGGDKDALTTMVSYKLGLRGPSFAVQTFCSTSLVAVHLACQSLRTGECDVALAGGVSVRVPDRVGHLYQEGGMGSPDGHVRSFDARAGGSMFGDGSAVVALKRLADAVADGDDVVAVIRGSAVNNDGSVKVGYTAPSVGGQVAVIRRALADAGVSPEDVDCVEAHGTATELGDPIEVAALNAVFGPGRPGTCALGSVKTNVGHLDRAAGVTGLIKTALSLRHGVIPPSLHFERPNPEIDFSAGPFYVNTELRAWPARDRPRRAGLNSLGLGGTNVHVVVEEPPSRPPADPPGRPHQLLVLSGRADAAVDQLAASVADALDDGGVELADAAYTLQVGRREFECRRAVVAADTAEAVAALRAGEVLAAVDEEFEVDRPVAFVFADTAADAGDPADAGDLYEREPVFRAAVDECRALLDGSPAAEAFTTGYALARLLMSWGLRPDALAGQGAGECVAACLSGALTLPEAARLAVERARLTPAELVGWARANLDPAAPRIPYASGTTGDWASADPGHWGSAPAAEPVDLVDVVTRGSSRIAVLVGPGRLAGAVPTLAAGGGDRQRSLLTAVARLWLAGAPVDWAGLHAGERRHRVPLPTYPFQRRPYWLEPAGPAERGSAGEALSGLRREDPDRWLYLPAWRQTAPPAPATGDGTPWLALVGGPAGEAVADAAARGGAEVIRVRPGDGFAVLDDGSHTVRPDSRADLKAVLARLWEADRRPRRLLHLLTLDTDAGAPPEEVLDRGFHSVVALAQALQDLGAGEVRLDVVTRGTQRVVGDEPLLPEQATVVGPCRVVPLESPATVCRLIDVVLPDDLAPPPGLLAELAAEPGDRTVALRAGRRWVPAYEPVPAPPAASPVRDGGVYVVTGGLGGLGLAMAERLARAARARIVLLGRTGLPRRADWPALLADDDLDADVRRRIEGVRRIEASGAEVLALVADVGDEEQVRAALATARERFGPVTGVLHAAGVPGLGLLPFKQREAADRVLHPKVAGTRALERALRDDPVEFVVLFSSITSLTGGGPGQVDYCAANAFLDAYAHRAADDGRRVVAVDWGEWRWNAWDVGLTGYDDHVREFFRATRERFGIDLDEGWAALSAALATGLPQVVVSTQDFRAVADLSDRFTTEAVRRAGPAERHPRPDLTTTFVAPGTPVERTVADLWADALGVAEIGVRDNFFELGGNSLVGVDVVARVRAAFPGADLAPHVLYEAPTVRALARLVGGEDGTRDDRDQDDRQARGARRRQALGQVRSRT</sequence>
<dbReference type="SMART" id="SM01294">
    <property type="entry name" value="PKS_PP_betabranch"/>
    <property type="match status" value="1"/>
</dbReference>